<name>A0A9P0PZ44_ACAOB</name>
<proteinExistence type="predicted"/>
<keyword evidence="2" id="KW-1185">Reference proteome</keyword>
<dbReference type="EMBL" id="CAKOFQ010007588">
    <property type="protein sequence ID" value="CAH2004412.1"/>
    <property type="molecule type" value="Genomic_DNA"/>
</dbReference>
<protein>
    <submittedName>
        <fullName evidence="1">Uncharacterized protein</fullName>
    </submittedName>
</protein>
<accession>A0A9P0PZ44</accession>
<dbReference type="AlphaFoldDB" id="A0A9P0PZ44"/>
<gene>
    <name evidence="1" type="ORF">ACAOBT_LOCUS27985</name>
</gene>
<sequence length="49" mass="5788">MLKFIIVLVPTFLSGKRFFPVRLFLLLFIFDTLIRKTLNNNNTTITTQQ</sequence>
<dbReference type="Proteomes" id="UP001152888">
    <property type="component" value="Unassembled WGS sequence"/>
</dbReference>
<organism evidence="1 2">
    <name type="scientific">Acanthoscelides obtectus</name>
    <name type="common">Bean weevil</name>
    <name type="synonym">Bruchus obtectus</name>
    <dbReference type="NCBI Taxonomy" id="200917"/>
    <lineage>
        <taxon>Eukaryota</taxon>
        <taxon>Metazoa</taxon>
        <taxon>Ecdysozoa</taxon>
        <taxon>Arthropoda</taxon>
        <taxon>Hexapoda</taxon>
        <taxon>Insecta</taxon>
        <taxon>Pterygota</taxon>
        <taxon>Neoptera</taxon>
        <taxon>Endopterygota</taxon>
        <taxon>Coleoptera</taxon>
        <taxon>Polyphaga</taxon>
        <taxon>Cucujiformia</taxon>
        <taxon>Chrysomeloidea</taxon>
        <taxon>Chrysomelidae</taxon>
        <taxon>Bruchinae</taxon>
        <taxon>Bruchini</taxon>
        <taxon>Acanthoscelides</taxon>
    </lineage>
</organism>
<evidence type="ECO:0000313" key="2">
    <source>
        <dbReference type="Proteomes" id="UP001152888"/>
    </source>
</evidence>
<evidence type="ECO:0000313" key="1">
    <source>
        <dbReference type="EMBL" id="CAH2004412.1"/>
    </source>
</evidence>
<reference evidence="1" key="1">
    <citation type="submission" date="2022-03" db="EMBL/GenBank/DDBJ databases">
        <authorList>
            <person name="Sayadi A."/>
        </authorList>
    </citation>
    <scope>NUCLEOTIDE SEQUENCE</scope>
</reference>
<comment type="caution">
    <text evidence="1">The sequence shown here is derived from an EMBL/GenBank/DDBJ whole genome shotgun (WGS) entry which is preliminary data.</text>
</comment>